<proteinExistence type="predicted"/>
<dbReference type="SUPFAM" id="SSF56935">
    <property type="entry name" value="Porins"/>
    <property type="match status" value="1"/>
</dbReference>
<dbReference type="InterPro" id="IPR050298">
    <property type="entry name" value="Gram-neg_bact_OMP"/>
</dbReference>
<feature type="chain" id="PRO_5044492466" evidence="11">
    <location>
        <begin position="21"/>
        <end position="389"/>
    </location>
</feature>
<sequence length="389" mass="40296">MKKSLVIASILGAATGVAHAESSVTLYGIIGTSINFNTNSGGHQLYNLTAGPLQGSRFGFRGSEDLGGGYAATFTLENGYDPTSGKLGQGGLIFGRQAFVGLSSNYGTVTLGRQYDALVDNVGLLATGDQWGGYLQAHAGDVDNFNNTYRTNNTVKYAFKSNGLLIAGTYSFGNVAGNFSQNQIWSLGASYTSGNLSLGVGYLNARNPNISLFGNSTSGTPSAATSNVANSNTRIYSGYSSANTYQVIGAGAAYTIGLATLGATYSNVKFMALGSSSGPNPSNYHGTAAFNNVEVNFKYQLTPALVLGTAYTYTDGSSVNGNAGAKYHQVGVGADYNLSKRTDVYIVGVYQKASGTDSTNHPAVAQITGLAASTTNHQAIASVGIRHKF</sequence>
<dbReference type="Proteomes" id="UP001229486">
    <property type="component" value="Unassembled WGS sequence"/>
</dbReference>
<dbReference type="GO" id="GO:0015288">
    <property type="term" value="F:porin activity"/>
    <property type="evidence" value="ECO:0007669"/>
    <property type="project" value="UniProtKB-KW"/>
</dbReference>
<keyword evidence="3" id="KW-0813">Transport</keyword>
<dbReference type="CDD" id="cd00342">
    <property type="entry name" value="gram_neg_porins"/>
    <property type="match status" value="1"/>
</dbReference>
<feature type="domain" description="Porin" evidence="12">
    <location>
        <begin position="9"/>
        <end position="355"/>
    </location>
</feature>
<dbReference type="AlphaFoldDB" id="A0AB73IMK1"/>
<dbReference type="EMBL" id="JAURTK010000017">
    <property type="protein sequence ID" value="MDP9651246.1"/>
    <property type="molecule type" value="Genomic_DNA"/>
</dbReference>
<evidence type="ECO:0000256" key="11">
    <source>
        <dbReference type="SAM" id="SignalP"/>
    </source>
</evidence>
<evidence type="ECO:0000256" key="7">
    <source>
        <dbReference type="ARBA" id="ARBA00023065"/>
    </source>
</evidence>
<name>A0AB73IMK1_9BURK</name>
<reference evidence="13" key="1">
    <citation type="submission" date="2023-07" db="EMBL/GenBank/DDBJ databases">
        <title>Sorghum-associated microbial communities from plants grown in Nebraska, USA.</title>
        <authorList>
            <person name="Schachtman D."/>
        </authorList>
    </citation>
    <scope>NUCLEOTIDE SEQUENCE</scope>
    <source>
        <strain evidence="13">DS1061</strain>
    </source>
</reference>
<dbReference type="Gene3D" id="2.40.160.10">
    <property type="entry name" value="Porin"/>
    <property type="match status" value="1"/>
</dbReference>
<dbReference type="InterPro" id="IPR023614">
    <property type="entry name" value="Porin_dom_sf"/>
</dbReference>
<keyword evidence="10" id="KW-0998">Cell outer membrane</keyword>
<dbReference type="PANTHER" id="PTHR34501:SF9">
    <property type="entry name" value="MAJOR OUTER MEMBRANE PROTEIN P.IA"/>
    <property type="match status" value="1"/>
</dbReference>
<accession>A0AB73IMK1</accession>
<keyword evidence="6 11" id="KW-0732">Signal</keyword>
<dbReference type="Pfam" id="PF13609">
    <property type="entry name" value="Porin_4"/>
    <property type="match status" value="1"/>
</dbReference>
<evidence type="ECO:0000313" key="13">
    <source>
        <dbReference type="EMBL" id="MDP9651246.1"/>
    </source>
</evidence>
<dbReference type="InterPro" id="IPR002299">
    <property type="entry name" value="Porin_Neis"/>
</dbReference>
<dbReference type="RefSeq" id="WP_392395901.1">
    <property type="nucleotide sequence ID" value="NZ_JAURTK010000017.1"/>
</dbReference>
<dbReference type="GO" id="GO:0009279">
    <property type="term" value="C:cell outer membrane"/>
    <property type="evidence" value="ECO:0007669"/>
    <property type="project" value="UniProtKB-SubCell"/>
</dbReference>
<keyword evidence="9" id="KW-0472">Membrane</keyword>
<dbReference type="PRINTS" id="PR00182">
    <property type="entry name" value="ECOLNEIPORIN"/>
</dbReference>
<comment type="subunit">
    <text evidence="2">Homotrimer.</text>
</comment>
<dbReference type="InterPro" id="IPR033900">
    <property type="entry name" value="Gram_neg_porin_domain"/>
</dbReference>
<keyword evidence="8" id="KW-0626">Porin</keyword>
<dbReference type="GO" id="GO:0034220">
    <property type="term" value="P:monoatomic ion transmembrane transport"/>
    <property type="evidence" value="ECO:0007669"/>
    <property type="project" value="InterPro"/>
</dbReference>
<evidence type="ECO:0000256" key="6">
    <source>
        <dbReference type="ARBA" id="ARBA00022729"/>
    </source>
</evidence>
<gene>
    <name evidence="13" type="ORF">J2793_006721</name>
</gene>
<evidence type="ECO:0000256" key="2">
    <source>
        <dbReference type="ARBA" id="ARBA00011233"/>
    </source>
</evidence>
<keyword evidence="5" id="KW-0812">Transmembrane</keyword>
<evidence type="ECO:0000259" key="12">
    <source>
        <dbReference type="Pfam" id="PF13609"/>
    </source>
</evidence>
<feature type="signal peptide" evidence="11">
    <location>
        <begin position="1"/>
        <end position="20"/>
    </location>
</feature>
<evidence type="ECO:0000256" key="4">
    <source>
        <dbReference type="ARBA" id="ARBA00022452"/>
    </source>
</evidence>
<evidence type="ECO:0000256" key="1">
    <source>
        <dbReference type="ARBA" id="ARBA00004571"/>
    </source>
</evidence>
<keyword evidence="7" id="KW-0406">Ion transport</keyword>
<organism evidence="13 14">
    <name type="scientific">Paraburkholderia caledonica</name>
    <dbReference type="NCBI Taxonomy" id="134536"/>
    <lineage>
        <taxon>Bacteria</taxon>
        <taxon>Pseudomonadati</taxon>
        <taxon>Pseudomonadota</taxon>
        <taxon>Betaproteobacteria</taxon>
        <taxon>Burkholderiales</taxon>
        <taxon>Burkholderiaceae</taxon>
        <taxon>Paraburkholderia</taxon>
    </lineage>
</organism>
<evidence type="ECO:0000256" key="3">
    <source>
        <dbReference type="ARBA" id="ARBA00022448"/>
    </source>
</evidence>
<dbReference type="PRINTS" id="PR00184">
    <property type="entry name" value="NEISSPPORIN"/>
</dbReference>
<comment type="caution">
    <text evidence="13">The sequence shown here is derived from an EMBL/GenBank/DDBJ whole genome shotgun (WGS) entry which is preliminary data.</text>
</comment>
<protein>
    <submittedName>
        <fullName evidence="13">Porin</fullName>
    </submittedName>
</protein>
<dbReference type="InterPro" id="IPR001702">
    <property type="entry name" value="Porin_Gram-ve"/>
</dbReference>
<keyword evidence="4" id="KW-1134">Transmembrane beta strand</keyword>
<evidence type="ECO:0000256" key="5">
    <source>
        <dbReference type="ARBA" id="ARBA00022692"/>
    </source>
</evidence>
<dbReference type="GO" id="GO:0046930">
    <property type="term" value="C:pore complex"/>
    <property type="evidence" value="ECO:0007669"/>
    <property type="project" value="UniProtKB-KW"/>
</dbReference>
<comment type="subcellular location">
    <subcellularLocation>
        <location evidence="1">Cell outer membrane</location>
        <topology evidence="1">Multi-pass membrane protein</topology>
    </subcellularLocation>
</comment>
<evidence type="ECO:0000256" key="9">
    <source>
        <dbReference type="ARBA" id="ARBA00023136"/>
    </source>
</evidence>
<evidence type="ECO:0000313" key="14">
    <source>
        <dbReference type="Proteomes" id="UP001229486"/>
    </source>
</evidence>
<evidence type="ECO:0000256" key="8">
    <source>
        <dbReference type="ARBA" id="ARBA00023114"/>
    </source>
</evidence>
<dbReference type="PANTHER" id="PTHR34501">
    <property type="entry name" value="PROTEIN YDDL-RELATED"/>
    <property type="match status" value="1"/>
</dbReference>
<evidence type="ECO:0000256" key="10">
    <source>
        <dbReference type="ARBA" id="ARBA00023237"/>
    </source>
</evidence>